<comment type="caution">
    <text evidence="1">The sequence shown here is derived from an EMBL/GenBank/DDBJ whole genome shotgun (WGS) entry which is preliminary data.</text>
</comment>
<proteinExistence type="predicted"/>
<evidence type="ECO:0000313" key="2">
    <source>
        <dbReference type="Proteomes" id="UP000176493"/>
    </source>
</evidence>
<gene>
    <name evidence="1" type="ORF">A2W52_01835</name>
</gene>
<protein>
    <submittedName>
        <fullName evidence="1">Uncharacterized protein</fullName>
    </submittedName>
</protein>
<organism evidence="1 2">
    <name type="scientific">Candidatus Taylorbacteria bacterium RIFCSPHIGHO2_02_49_25</name>
    <dbReference type="NCBI Taxonomy" id="1802305"/>
    <lineage>
        <taxon>Bacteria</taxon>
        <taxon>Candidatus Tayloriibacteriota</taxon>
    </lineage>
</organism>
<dbReference type="Proteomes" id="UP000176493">
    <property type="component" value="Unassembled WGS sequence"/>
</dbReference>
<dbReference type="SUPFAM" id="SSF55331">
    <property type="entry name" value="Tautomerase/MIF"/>
    <property type="match status" value="1"/>
</dbReference>
<sequence>MAREFEARKVSDVEKVNYLSAIHRIARQAIGVPTDNSRHFTFLYSPHHFAKNGTTWNFRSTLFHKLLYDF</sequence>
<reference evidence="1 2" key="1">
    <citation type="journal article" date="2016" name="Nat. Commun.">
        <title>Thousands of microbial genomes shed light on interconnected biogeochemical processes in an aquifer system.</title>
        <authorList>
            <person name="Anantharaman K."/>
            <person name="Brown C.T."/>
            <person name="Hug L.A."/>
            <person name="Sharon I."/>
            <person name="Castelle C.J."/>
            <person name="Probst A.J."/>
            <person name="Thomas B.C."/>
            <person name="Singh A."/>
            <person name="Wilkins M.J."/>
            <person name="Karaoz U."/>
            <person name="Brodie E.L."/>
            <person name="Williams K.H."/>
            <person name="Hubbard S.S."/>
            <person name="Banfield J.F."/>
        </authorList>
    </citation>
    <scope>NUCLEOTIDE SEQUENCE [LARGE SCALE GENOMIC DNA]</scope>
</reference>
<name>A0A1G2MCH7_9BACT</name>
<accession>A0A1G2MCH7</accession>
<dbReference type="InterPro" id="IPR014347">
    <property type="entry name" value="Tautomerase/MIF_sf"/>
</dbReference>
<dbReference type="AlphaFoldDB" id="A0A1G2MCH7"/>
<dbReference type="EMBL" id="MHRJ01000043">
    <property type="protein sequence ID" value="OHA21568.1"/>
    <property type="molecule type" value="Genomic_DNA"/>
</dbReference>
<evidence type="ECO:0000313" key="1">
    <source>
        <dbReference type="EMBL" id="OHA21568.1"/>
    </source>
</evidence>